<accession>A0AB34IGP6</accession>
<protein>
    <submittedName>
        <fullName evidence="2">Uncharacterized protein</fullName>
    </submittedName>
</protein>
<evidence type="ECO:0000313" key="3">
    <source>
        <dbReference type="Proteomes" id="UP001515480"/>
    </source>
</evidence>
<reference evidence="2 3" key="1">
    <citation type="journal article" date="2024" name="Science">
        <title>Giant polyketide synthase enzymes in the biosynthesis of giant marine polyether toxins.</title>
        <authorList>
            <person name="Fallon T.R."/>
            <person name="Shende V.V."/>
            <person name="Wierzbicki I.H."/>
            <person name="Pendleton A.L."/>
            <person name="Watervoot N.F."/>
            <person name="Auber R.P."/>
            <person name="Gonzalez D.J."/>
            <person name="Wisecaver J.H."/>
            <person name="Moore B.S."/>
        </authorList>
    </citation>
    <scope>NUCLEOTIDE SEQUENCE [LARGE SCALE GENOMIC DNA]</scope>
    <source>
        <strain evidence="2 3">12B1</strain>
    </source>
</reference>
<feature type="region of interest" description="Disordered" evidence="1">
    <location>
        <begin position="389"/>
        <end position="409"/>
    </location>
</feature>
<dbReference type="EMBL" id="JBGBPQ010000027">
    <property type="protein sequence ID" value="KAL1498539.1"/>
    <property type="molecule type" value="Genomic_DNA"/>
</dbReference>
<organism evidence="2 3">
    <name type="scientific">Prymnesium parvum</name>
    <name type="common">Toxic golden alga</name>
    <dbReference type="NCBI Taxonomy" id="97485"/>
    <lineage>
        <taxon>Eukaryota</taxon>
        <taxon>Haptista</taxon>
        <taxon>Haptophyta</taxon>
        <taxon>Prymnesiophyceae</taxon>
        <taxon>Prymnesiales</taxon>
        <taxon>Prymnesiaceae</taxon>
        <taxon>Prymnesium</taxon>
    </lineage>
</organism>
<dbReference type="Proteomes" id="UP001515480">
    <property type="component" value="Unassembled WGS sequence"/>
</dbReference>
<feature type="compositionally biased region" description="Basic and acidic residues" evidence="1">
    <location>
        <begin position="247"/>
        <end position="256"/>
    </location>
</feature>
<comment type="caution">
    <text evidence="2">The sequence shown here is derived from an EMBL/GenBank/DDBJ whole genome shotgun (WGS) entry which is preliminary data.</text>
</comment>
<name>A0AB34IGP6_PRYPA</name>
<feature type="compositionally biased region" description="Low complexity" evidence="1">
    <location>
        <begin position="313"/>
        <end position="324"/>
    </location>
</feature>
<proteinExistence type="predicted"/>
<sequence>MVRHSESLAHILDDYKPELDEIYTHYAGSPSAALPRDRFLAFGAAFDIAPGYLSVDVLEDVYEKALAAASSSHAHTTGRSHAGMAPADFDEALCLLSLAIGEKQWRVEYAADKRARYQYTQRDAEKTRAPPAVEEQLEHLLLALELHEPALYRKRAGISAASPLARGERKSGRKTPPASPISPSSLDARLRSMDFRLDAESEPPSPRIALPSALDAARLRELLTLERAQAADAALEAAFAGGLQEARGGRTGEKQRWRAPPACAPPPSVPPACGAGRASRAAAAAHPSPTAAVAPPPRPPSGGGLAPAPPAGRPKGARSSSAARSPRRVRVAAAKGAAPPAGALHHVPTPPSSPRPAGEAACGRGGTPGRNKENFGAARAEAAEAWAARGGAGGGEAPGGRKLKEMPSGRMNGAAPVWMGKGAREGATHSNLEYFALDARGGEAVQLSEHEFVGAVLMGGTEKQRKRSHSFNKASASRKGSAGRRAASTGRAAARQHYAW</sequence>
<feature type="region of interest" description="Disordered" evidence="1">
    <location>
        <begin position="460"/>
        <end position="500"/>
    </location>
</feature>
<evidence type="ECO:0000256" key="1">
    <source>
        <dbReference type="SAM" id="MobiDB-lite"/>
    </source>
</evidence>
<feature type="region of interest" description="Disordered" evidence="1">
    <location>
        <begin position="246"/>
        <end position="373"/>
    </location>
</feature>
<evidence type="ECO:0000313" key="2">
    <source>
        <dbReference type="EMBL" id="KAL1498539.1"/>
    </source>
</evidence>
<feature type="compositionally biased region" description="Low complexity" evidence="1">
    <location>
        <begin position="474"/>
        <end position="500"/>
    </location>
</feature>
<feature type="compositionally biased region" description="Low complexity" evidence="1">
    <location>
        <begin position="271"/>
        <end position="293"/>
    </location>
</feature>
<feature type="region of interest" description="Disordered" evidence="1">
    <location>
        <begin position="162"/>
        <end position="187"/>
    </location>
</feature>
<feature type="compositionally biased region" description="Low complexity" evidence="1">
    <location>
        <begin position="331"/>
        <end position="343"/>
    </location>
</feature>
<keyword evidence="3" id="KW-1185">Reference proteome</keyword>
<gene>
    <name evidence="2" type="ORF">AB1Y20_013860</name>
</gene>
<dbReference type="AlphaFoldDB" id="A0AB34IGP6"/>